<dbReference type="OrthoDB" id="9811174at2"/>
<keyword evidence="7" id="KW-1185">Reference proteome</keyword>
<evidence type="ECO:0000313" key="7">
    <source>
        <dbReference type="Proteomes" id="UP000000370"/>
    </source>
</evidence>
<dbReference type="Pfam" id="PF13411">
    <property type="entry name" value="MerR_1"/>
    <property type="match status" value="1"/>
</dbReference>
<dbReference type="InterPro" id="IPR009061">
    <property type="entry name" value="DNA-bd_dom_put_sf"/>
</dbReference>
<keyword evidence="2" id="KW-0805">Transcription regulation</keyword>
<dbReference type="Proteomes" id="UP000000370">
    <property type="component" value="Chromosome"/>
</dbReference>
<dbReference type="InterPro" id="IPR011256">
    <property type="entry name" value="Reg_factor_effector_dom_sf"/>
</dbReference>
<sequence length="335" mass="39001">MEELKTITQVTKAFGVSTRMLRYYEQIGLLQSQRMDGYSYRVYSEESCLRLNQIIILRKLRIPLKQIGILLNDSNTAHAIEVFLENIHELDEEIDSLSTIRNILKRFVDELRSKSGVNLKSDLLNDITLLSMISPLSLSKINFKEENTMEDLNKASEQLSKLRDRDVRIVYLPPATVATYQYEGDEPEMHVNQVIDQFVRDNDLIHKKTDLRHFGFNSPCPVDGTEYHGYEMWITVPDDIVIPEPLTKKHFEGGLYAAYMIPFGAFEEWGRLNEWVQNSSLYEYNGNWDSNNMFGWLEEHLNYINHVMLENSEPEGLQLDLLIPIKERNSELSSK</sequence>
<dbReference type="GO" id="GO:0003677">
    <property type="term" value="F:DNA binding"/>
    <property type="evidence" value="ECO:0007669"/>
    <property type="project" value="UniProtKB-KW"/>
</dbReference>
<dbReference type="SMART" id="SM00422">
    <property type="entry name" value="HTH_MERR"/>
    <property type="match status" value="1"/>
</dbReference>
<dbReference type="STRING" id="357809.Cphy_3049"/>
<dbReference type="Gene3D" id="3.20.80.10">
    <property type="entry name" value="Regulatory factor, effector binding domain"/>
    <property type="match status" value="1"/>
</dbReference>
<accession>A9KQ94</accession>
<dbReference type="CDD" id="cd00592">
    <property type="entry name" value="HTH_MerR-like"/>
    <property type="match status" value="1"/>
</dbReference>
<dbReference type="SUPFAM" id="SSF46955">
    <property type="entry name" value="Putative DNA-binding domain"/>
    <property type="match status" value="1"/>
</dbReference>
<reference evidence="7" key="1">
    <citation type="submission" date="2007-11" db="EMBL/GenBank/DDBJ databases">
        <title>Complete genome sequence of Clostridium phytofermentans ISDg.</title>
        <authorList>
            <person name="Leschine S.B."/>
            <person name="Warnick T.A."/>
            <person name="Blanchard J.L."/>
            <person name="Schnell D.J."/>
            <person name="Petit E.L."/>
            <person name="LaTouf W.G."/>
            <person name="Copeland A."/>
            <person name="Lucas S."/>
            <person name="Lapidus A."/>
            <person name="Barry K."/>
            <person name="Glavina del Rio T."/>
            <person name="Dalin E."/>
            <person name="Tice H."/>
            <person name="Pitluck S."/>
            <person name="Kiss H."/>
            <person name="Brettin T."/>
            <person name="Bruce D."/>
            <person name="Detter J.C."/>
            <person name="Han C."/>
            <person name="Kuske C."/>
            <person name="Schmutz J."/>
            <person name="Larimer F."/>
            <person name="Land M."/>
            <person name="Hauser L."/>
            <person name="Kyrpides N."/>
            <person name="Kim E.A."/>
            <person name="Richardson P."/>
        </authorList>
    </citation>
    <scope>NUCLEOTIDE SEQUENCE [LARGE SCALE GENOMIC DNA]</scope>
    <source>
        <strain evidence="7">ATCC 700394 / DSM 18823 / ISDg</strain>
    </source>
</reference>
<dbReference type="Gene3D" id="1.10.1660.10">
    <property type="match status" value="1"/>
</dbReference>
<evidence type="ECO:0000256" key="1">
    <source>
        <dbReference type="ARBA" id="ARBA00022491"/>
    </source>
</evidence>
<dbReference type="InterPro" id="IPR000551">
    <property type="entry name" value="MerR-type_HTH_dom"/>
</dbReference>
<evidence type="ECO:0000256" key="2">
    <source>
        <dbReference type="ARBA" id="ARBA00023015"/>
    </source>
</evidence>
<dbReference type="InterPro" id="IPR029441">
    <property type="entry name" value="Cass2"/>
</dbReference>
<organism evidence="6 7">
    <name type="scientific">Lachnoclostridium phytofermentans (strain ATCC 700394 / DSM 18823 / ISDg)</name>
    <name type="common">Clostridium phytofermentans</name>
    <dbReference type="NCBI Taxonomy" id="357809"/>
    <lineage>
        <taxon>Bacteria</taxon>
        <taxon>Bacillati</taxon>
        <taxon>Bacillota</taxon>
        <taxon>Clostridia</taxon>
        <taxon>Lachnospirales</taxon>
        <taxon>Lachnospiraceae</taxon>
    </lineage>
</organism>
<dbReference type="HOGENOM" id="CLU_074317_0_0_9"/>
<evidence type="ECO:0000313" key="6">
    <source>
        <dbReference type="EMBL" id="ABX43406.1"/>
    </source>
</evidence>
<name>A9KQ94_LACP7</name>
<keyword evidence="3" id="KW-0238">DNA-binding</keyword>
<evidence type="ECO:0000259" key="5">
    <source>
        <dbReference type="PROSITE" id="PS50937"/>
    </source>
</evidence>
<feature type="domain" description="HTH merR-type" evidence="5">
    <location>
        <begin position="6"/>
        <end position="73"/>
    </location>
</feature>
<dbReference type="RefSeq" id="WP_012201057.1">
    <property type="nucleotide sequence ID" value="NC_010001.1"/>
</dbReference>
<dbReference type="KEGG" id="cpy:Cphy_3049"/>
<dbReference type="Pfam" id="PF14526">
    <property type="entry name" value="Cass2"/>
    <property type="match status" value="1"/>
</dbReference>
<dbReference type="PANTHER" id="PTHR30204:SF69">
    <property type="entry name" value="MERR-FAMILY TRANSCRIPTIONAL REGULATOR"/>
    <property type="match status" value="1"/>
</dbReference>
<evidence type="ECO:0000256" key="3">
    <source>
        <dbReference type="ARBA" id="ARBA00023125"/>
    </source>
</evidence>
<dbReference type="PROSITE" id="PS50937">
    <property type="entry name" value="HTH_MERR_2"/>
    <property type="match status" value="1"/>
</dbReference>
<proteinExistence type="predicted"/>
<dbReference type="InterPro" id="IPR047057">
    <property type="entry name" value="MerR_fam"/>
</dbReference>
<keyword evidence="4" id="KW-0804">Transcription</keyword>
<protein>
    <submittedName>
        <fullName evidence="6">Transcriptional regulator, MerR family</fullName>
    </submittedName>
</protein>
<dbReference type="GO" id="GO:0003700">
    <property type="term" value="F:DNA-binding transcription factor activity"/>
    <property type="evidence" value="ECO:0007669"/>
    <property type="project" value="InterPro"/>
</dbReference>
<dbReference type="PANTHER" id="PTHR30204">
    <property type="entry name" value="REDOX-CYCLING DRUG-SENSING TRANSCRIPTIONAL ACTIVATOR SOXR"/>
    <property type="match status" value="1"/>
</dbReference>
<dbReference type="AlphaFoldDB" id="A9KQ94"/>
<dbReference type="eggNOG" id="COG0789">
    <property type="taxonomic scope" value="Bacteria"/>
</dbReference>
<keyword evidence="1" id="KW-0678">Repressor</keyword>
<dbReference type="EMBL" id="CP000885">
    <property type="protein sequence ID" value="ABX43406.1"/>
    <property type="molecule type" value="Genomic_DNA"/>
</dbReference>
<gene>
    <name evidence="6" type="ordered locus">Cphy_3049</name>
</gene>
<evidence type="ECO:0000256" key="4">
    <source>
        <dbReference type="ARBA" id="ARBA00023163"/>
    </source>
</evidence>